<proteinExistence type="predicted"/>
<dbReference type="RefSeq" id="WP_264750962.1">
    <property type="nucleotide sequence ID" value="NZ_JAPDHW010000010.1"/>
</dbReference>
<keyword evidence="1" id="KW-0732">Signal</keyword>
<accession>A0ABT3I163</accession>
<evidence type="ECO:0008006" key="4">
    <source>
        <dbReference type="Google" id="ProtNLM"/>
    </source>
</evidence>
<dbReference type="Proteomes" id="UP001163731">
    <property type="component" value="Unassembled WGS sequence"/>
</dbReference>
<gene>
    <name evidence="2" type="ORF">OMO38_14785</name>
</gene>
<name>A0ABT3I163_9FLAO</name>
<feature type="chain" id="PRO_5045878764" description="C1q domain-containing protein" evidence="1">
    <location>
        <begin position="20"/>
        <end position="295"/>
    </location>
</feature>
<keyword evidence="3" id="KW-1185">Reference proteome</keyword>
<comment type="caution">
    <text evidence="2">The sequence shown here is derived from an EMBL/GenBank/DDBJ whole genome shotgun (WGS) entry which is preliminary data.</text>
</comment>
<dbReference type="EMBL" id="JAPDHW010000010">
    <property type="protein sequence ID" value="MCW3169789.1"/>
    <property type="molecule type" value="Genomic_DNA"/>
</dbReference>
<sequence length="295" mass="31353">MKKNYLLPFLLMMGYGISAQVGINTTSPKSTLHVEGRPETTATDGIIPPRLSGDLLRSKSAAYGPDQNGAIVYVTSAVTNPNPTTEPKTQDVGSTGFFVYDAFYTHPNSTQGIWNKVPSNDPSEISGTYAARAAGNVSLLSLSLNLLGSNVNYIALTNTSNTIYNVEIPSPQVSNSAYNVPSDGIYQINYSFRTGQGVSAELLTGARPGLIITKTTAGTTTALDYRYFGSISLLDLGGVIGLNLVVANITISQGQISHIYKLKAGDILRFGIVQGGLNLGLVTDKSTELSIYKIK</sequence>
<protein>
    <recommendedName>
        <fullName evidence="4">C1q domain-containing protein</fullName>
    </recommendedName>
</protein>
<evidence type="ECO:0000256" key="1">
    <source>
        <dbReference type="SAM" id="SignalP"/>
    </source>
</evidence>
<evidence type="ECO:0000313" key="3">
    <source>
        <dbReference type="Proteomes" id="UP001163731"/>
    </source>
</evidence>
<reference evidence="2" key="1">
    <citation type="submission" date="2022-10" db="EMBL/GenBank/DDBJ databases">
        <title>Chryseobacterium babae sp. nov. isolated from the gut of the beetle Oryctes rhinoceros, and Chryseobacterium kimseyorum sp. nov., isolated from a stick insect rearing cage.</title>
        <authorList>
            <person name="Shelomi M."/>
            <person name="Han C.-J."/>
            <person name="Chen W.-M."/>
            <person name="Chen H.-K."/>
            <person name="Liaw S.-J."/>
            <person name="Muhle E."/>
            <person name="Clermont D."/>
        </authorList>
    </citation>
    <scope>NUCLEOTIDE SEQUENCE</scope>
    <source>
        <strain evidence="2">09-1422</strain>
    </source>
</reference>
<evidence type="ECO:0000313" key="2">
    <source>
        <dbReference type="EMBL" id="MCW3169789.1"/>
    </source>
</evidence>
<organism evidence="2 3">
    <name type="scientific">Chryseobacterium kimseyorum</name>
    <dbReference type="NCBI Taxonomy" id="2984028"/>
    <lineage>
        <taxon>Bacteria</taxon>
        <taxon>Pseudomonadati</taxon>
        <taxon>Bacteroidota</taxon>
        <taxon>Flavobacteriia</taxon>
        <taxon>Flavobacteriales</taxon>
        <taxon>Weeksellaceae</taxon>
        <taxon>Chryseobacterium group</taxon>
        <taxon>Chryseobacterium</taxon>
    </lineage>
</organism>
<feature type="signal peptide" evidence="1">
    <location>
        <begin position="1"/>
        <end position="19"/>
    </location>
</feature>